<proteinExistence type="predicted"/>
<sequence length="146" mass="16314">MNGKIPVSTTSMKNTTGSSNIFTIVLEKQSPQVAKRRLSLKTLELIRQRGIARTTSDHRQTSELAKLCREAIKEDLKERTAAVMDEAANAGKSIRIARWSFASYKTKMTSFRCHQLLSVVINPRHQPSTFPSHPKLPIIVSHTNGS</sequence>
<dbReference type="Proteomes" id="UP000025227">
    <property type="component" value="Unplaced"/>
</dbReference>
<evidence type="ECO:0000313" key="2">
    <source>
        <dbReference type="WBParaSite" id="HCON_00050170-00001"/>
    </source>
</evidence>
<protein>
    <submittedName>
        <fullName evidence="2">Ribosomal_S7 domain-containing protein</fullName>
    </submittedName>
</protein>
<keyword evidence="1" id="KW-1185">Reference proteome</keyword>
<reference evidence="2" key="1">
    <citation type="submission" date="2020-12" db="UniProtKB">
        <authorList>
            <consortium name="WormBaseParasite"/>
        </authorList>
    </citation>
    <scope>IDENTIFICATION</scope>
    <source>
        <strain evidence="2">MHco3</strain>
    </source>
</reference>
<organism evidence="1 2">
    <name type="scientific">Haemonchus contortus</name>
    <name type="common">Barber pole worm</name>
    <dbReference type="NCBI Taxonomy" id="6289"/>
    <lineage>
        <taxon>Eukaryota</taxon>
        <taxon>Metazoa</taxon>
        <taxon>Ecdysozoa</taxon>
        <taxon>Nematoda</taxon>
        <taxon>Chromadorea</taxon>
        <taxon>Rhabditida</taxon>
        <taxon>Rhabditina</taxon>
        <taxon>Rhabditomorpha</taxon>
        <taxon>Strongyloidea</taxon>
        <taxon>Trichostrongylidae</taxon>
        <taxon>Haemonchus</taxon>
    </lineage>
</organism>
<dbReference type="OrthoDB" id="10483151at2759"/>
<dbReference type="WBParaSite" id="HCON_00050170-00001">
    <property type="protein sequence ID" value="HCON_00050170-00001"/>
    <property type="gene ID" value="HCON_00050170"/>
</dbReference>
<dbReference type="AlphaFoldDB" id="A0A7I4Y3F9"/>
<name>A0A7I4Y3F9_HAECO</name>
<evidence type="ECO:0000313" key="1">
    <source>
        <dbReference type="Proteomes" id="UP000025227"/>
    </source>
</evidence>
<accession>A0A7I4Y3F9</accession>